<evidence type="ECO:0000256" key="1">
    <source>
        <dbReference type="ARBA" id="ARBA00022614"/>
    </source>
</evidence>
<feature type="signal peptide" evidence="4">
    <location>
        <begin position="1"/>
        <end position="18"/>
    </location>
</feature>
<keyword evidence="1" id="KW-0433">Leucine-rich repeat</keyword>
<evidence type="ECO:0000256" key="4">
    <source>
        <dbReference type="SAM" id="SignalP"/>
    </source>
</evidence>
<feature type="domain" description="DUF7619" evidence="6">
    <location>
        <begin position="564"/>
        <end position="690"/>
    </location>
</feature>
<keyword evidence="3" id="KW-0677">Repeat</keyword>
<dbReference type="EMBL" id="JBBYHR010000008">
    <property type="protein sequence ID" value="MEL1245436.1"/>
    <property type="molecule type" value="Genomic_DNA"/>
</dbReference>
<evidence type="ECO:0000313" key="7">
    <source>
        <dbReference type="EMBL" id="MEL1245436.1"/>
    </source>
</evidence>
<dbReference type="Gene3D" id="3.80.10.10">
    <property type="entry name" value="Ribonuclease Inhibitor"/>
    <property type="match status" value="1"/>
</dbReference>
<dbReference type="InterPro" id="IPR026444">
    <property type="entry name" value="Secre_tail"/>
</dbReference>
<dbReference type="Proteomes" id="UP001464555">
    <property type="component" value="Unassembled WGS sequence"/>
</dbReference>
<evidence type="ECO:0000259" key="5">
    <source>
        <dbReference type="Pfam" id="PF18962"/>
    </source>
</evidence>
<accession>A0ABU9HZ63</accession>
<dbReference type="SUPFAM" id="SSF52058">
    <property type="entry name" value="L domain-like"/>
    <property type="match status" value="1"/>
</dbReference>
<keyword evidence="8" id="KW-1185">Reference proteome</keyword>
<feature type="chain" id="PRO_5046474011" evidence="4">
    <location>
        <begin position="19"/>
        <end position="777"/>
    </location>
</feature>
<reference evidence="7 8" key="1">
    <citation type="submission" date="2024-04" db="EMBL/GenBank/DDBJ databases">
        <title>Flavobacterium sp. DGU11 16S ribosomal RNA gene Genome sequencing and assembly.</title>
        <authorList>
            <person name="Park S."/>
        </authorList>
    </citation>
    <scope>NUCLEOTIDE SEQUENCE [LARGE SCALE GENOMIC DNA]</scope>
    <source>
        <strain evidence="7 8">DGU11</strain>
    </source>
</reference>
<organism evidence="7 8">
    <name type="scientific">Flavobacterium arundinis</name>
    <dbReference type="NCBI Taxonomy" id="3139143"/>
    <lineage>
        <taxon>Bacteria</taxon>
        <taxon>Pseudomonadati</taxon>
        <taxon>Bacteroidota</taxon>
        <taxon>Flavobacteriia</taxon>
        <taxon>Flavobacteriales</taxon>
        <taxon>Flavobacteriaceae</taxon>
        <taxon>Flavobacterium</taxon>
    </lineage>
</organism>
<evidence type="ECO:0000259" key="6">
    <source>
        <dbReference type="Pfam" id="PF24595"/>
    </source>
</evidence>
<name>A0ABU9HZ63_9FLAO</name>
<evidence type="ECO:0000313" key="8">
    <source>
        <dbReference type="Proteomes" id="UP001464555"/>
    </source>
</evidence>
<dbReference type="RefSeq" id="WP_341697749.1">
    <property type="nucleotide sequence ID" value="NZ_JBBYHR010000008.1"/>
</dbReference>
<gene>
    <name evidence="7" type="ORF">AAEO56_14275</name>
</gene>
<proteinExistence type="predicted"/>
<dbReference type="PANTHER" id="PTHR47566:SF1">
    <property type="entry name" value="PROTEIN NUD1"/>
    <property type="match status" value="1"/>
</dbReference>
<dbReference type="Pfam" id="PF24595">
    <property type="entry name" value="DUF7619"/>
    <property type="match status" value="1"/>
</dbReference>
<sequence length="777" mass="84024">MKKLLLYLLLFCTGIASAQIVNIPDTNFRNKLLAANTTNNIAKNSGGASIKVDVNNDTYIQQAEVDAIYELDVSASSISNMTGIQNFNNLQVLNCQDNTISTLNLTGLADLQTLYCGANYLSTLDITGLSNLRGLYCSANYLSAINFTGVTDLRWLECNDNQFTTLNVTALANLRELKCNGNSMIGLSVANLTDLRLIECAVNSLSTLDLSGLGRLESLVCYQNNLTALDFTGLEYLISVNCSENQITTLDFSGNPAFNELDCFQNDLTYINIKNGNNQMYNVTTAPNNWYGNPNLAFICIDDSETAVVNTILAANGLTVNFNTYCSFVPGGDYNTITGALLFDGDNDGCDTGDIPQPFIKIGIDDGTTTGAAFSDEEGEYAFYTGSGIFTVTPQLENDSYFTITPASNAVTFPIVDNSVVTDNFCIAANGVHPDVEVVVEPLMPAVPGGLATYKVVYKNKGNQVLSGSVTFSCDEDYLDYAAVDPAPDNIVPNTYTWNFSGLKPFENREINIGLYINSPTDTPAVNIGDSILFSSTATSVSGDDNPQDNTFNFDQVAVGASSPNSITCIEGDSESVEAIGDYLHYVVSFKNAGSGTATSIVVAHDLNPAQFDIGSLQVLNSSHRTNARVTGNKVEFIMQNANLSAAGHGNILFKVKTKPSLMQGASVTTNARIFFDYEFPVETNDANTTFEALSTGDFQKDNSVKVYPNPARQILNITSDNMVKSIELYDVQGRMLETGIINDMSTTIDMTMRPTGIYFVKVTTDKGVKVENVIRE</sequence>
<dbReference type="Pfam" id="PF18962">
    <property type="entry name" value="Por_Secre_tail"/>
    <property type="match status" value="1"/>
</dbReference>
<evidence type="ECO:0000256" key="2">
    <source>
        <dbReference type="ARBA" id="ARBA00022729"/>
    </source>
</evidence>
<dbReference type="InterPro" id="IPR052574">
    <property type="entry name" value="CDIRP"/>
</dbReference>
<dbReference type="InterPro" id="IPR032675">
    <property type="entry name" value="LRR_dom_sf"/>
</dbReference>
<feature type="domain" description="Secretion system C-terminal sorting" evidence="5">
    <location>
        <begin position="707"/>
        <end position="774"/>
    </location>
</feature>
<evidence type="ECO:0000256" key="3">
    <source>
        <dbReference type="ARBA" id="ARBA00022737"/>
    </source>
</evidence>
<dbReference type="NCBIfam" id="TIGR04183">
    <property type="entry name" value="Por_Secre_tail"/>
    <property type="match status" value="1"/>
</dbReference>
<dbReference type="InterPro" id="IPR055353">
    <property type="entry name" value="DUF7619"/>
</dbReference>
<dbReference type="PANTHER" id="PTHR47566">
    <property type="match status" value="1"/>
</dbReference>
<comment type="caution">
    <text evidence="7">The sequence shown here is derived from an EMBL/GenBank/DDBJ whole genome shotgun (WGS) entry which is preliminary data.</text>
</comment>
<protein>
    <submittedName>
        <fullName evidence="7">T9SS type A sorting domain-containing protein</fullName>
    </submittedName>
</protein>
<keyword evidence="2 4" id="KW-0732">Signal</keyword>